<dbReference type="KEGG" id="moc:BB934_16110"/>
<dbReference type="GO" id="GO:0020037">
    <property type="term" value="F:heme binding"/>
    <property type="evidence" value="ECO:0007669"/>
    <property type="project" value="InterPro"/>
</dbReference>
<proteinExistence type="predicted"/>
<dbReference type="InterPro" id="IPR050557">
    <property type="entry name" value="RTX_toxin/Mannuronan_C5-epim"/>
</dbReference>
<evidence type="ECO:0000256" key="8">
    <source>
        <dbReference type="SAM" id="MobiDB-lite"/>
    </source>
</evidence>
<evidence type="ECO:0000256" key="1">
    <source>
        <dbReference type="ARBA" id="ARBA00004370"/>
    </source>
</evidence>
<evidence type="ECO:0000256" key="2">
    <source>
        <dbReference type="ARBA" id="ARBA00004613"/>
    </source>
</evidence>
<keyword evidence="7" id="KW-0472">Membrane</keyword>
<evidence type="ECO:0000313" key="10">
    <source>
        <dbReference type="EMBL" id="ANY79562.1"/>
    </source>
</evidence>
<dbReference type="GO" id="GO:0016020">
    <property type="term" value="C:membrane"/>
    <property type="evidence" value="ECO:0007669"/>
    <property type="project" value="UniProtKB-SubCell"/>
</dbReference>
<feature type="region of interest" description="Disordered" evidence="8">
    <location>
        <begin position="2574"/>
        <end position="2612"/>
    </location>
</feature>
<dbReference type="RefSeq" id="WP_099510577.1">
    <property type="nucleotide sequence ID" value="NZ_CP016616.1"/>
</dbReference>
<name>A0A1B2EI91_9HYPH</name>
<keyword evidence="6" id="KW-0843">Virulence</keyword>
<dbReference type="PROSITE" id="PS50292">
    <property type="entry name" value="PEROXIDASE_3"/>
    <property type="match status" value="1"/>
</dbReference>
<dbReference type="GO" id="GO:0005576">
    <property type="term" value="C:extracellular region"/>
    <property type="evidence" value="ECO:0007669"/>
    <property type="project" value="UniProtKB-SubCell"/>
</dbReference>
<feature type="compositionally biased region" description="Pro residues" evidence="8">
    <location>
        <begin position="2473"/>
        <end position="2484"/>
    </location>
</feature>
<dbReference type="Pfam" id="PF03098">
    <property type="entry name" value="An_peroxidase"/>
    <property type="match status" value="2"/>
</dbReference>
<dbReference type="InterPro" id="IPR001343">
    <property type="entry name" value="Hemolysn_Ca-bd"/>
</dbReference>
<comment type="subcellular location">
    <subcellularLocation>
        <location evidence="1">Membrane</location>
    </subcellularLocation>
    <subcellularLocation>
        <location evidence="2">Secreted</location>
    </subcellularLocation>
</comment>
<evidence type="ECO:0000256" key="4">
    <source>
        <dbReference type="ARBA" id="ARBA00022656"/>
    </source>
</evidence>
<dbReference type="GO" id="GO:0090729">
    <property type="term" value="F:toxin activity"/>
    <property type="evidence" value="ECO:0007669"/>
    <property type="project" value="UniProtKB-KW"/>
</dbReference>
<dbReference type="PRINTS" id="PR01488">
    <property type="entry name" value="RTXTOXINA"/>
</dbReference>
<dbReference type="Gene3D" id="1.10.640.10">
    <property type="entry name" value="Haem peroxidase domain superfamily, animal type"/>
    <property type="match status" value="1"/>
</dbReference>
<evidence type="ECO:0000259" key="9">
    <source>
        <dbReference type="PROSITE" id="PS50206"/>
    </source>
</evidence>
<dbReference type="PROSITE" id="PS00330">
    <property type="entry name" value="HEMOLYSIN_CALCIUM"/>
    <property type="match status" value="8"/>
</dbReference>
<keyword evidence="5" id="KW-0677">Repeat</keyword>
<feature type="region of interest" description="Disordered" evidence="8">
    <location>
        <begin position="2467"/>
        <end position="2500"/>
    </location>
</feature>
<gene>
    <name evidence="10" type="ORF">BB934_16110</name>
</gene>
<feature type="region of interest" description="Disordered" evidence="8">
    <location>
        <begin position="1050"/>
        <end position="1069"/>
    </location>
</feature>
<accession>A0A1B2EI91</accession>
<dbReference type="PRINTS" id="PR00313">
    <property type="entry name" value="CABNDNGRPT"/>
</dbReference>
<dbReference type="InterPro" id="IPR019791">
    <property type="entry name" value="Haem_peroxidase_animal"/>
</dbReference>
<evidence type="ECO:0000256" key="6">
    <source>
        <dbReference type="ARBA" id="ARBA00023026"/>
    </source>
</evidence>
<dbReference type="InterPro" id="IPR037120">
    <property type="entry name" value="Haem_peroxidase_sf_animal"/>
</dbReference>
<evidence type="ECO:0000256" key="3">
    <source>
        <dbReference type="ARBA" id="ARBA00022525"/>
    </source>
</evidence>
<evidence type="ECO:0000256" key="7">
    <source>
        <dbReference type="ARBA" id="ARBA00023136"/>
    </source>
</evidence>
<dbReference type="InterPro" id="IPR011049">
    <property type="entry name" value="Serralysin-like_metalloprot_C"/>
</dbReference>
<feature type="compositionally biased region" description="Basic and acidic residues" evidence="8">
    <location>
        <begin position="2585"/>
        <end position="2599"/>
    </location>
</feature>
<feature type="region of interest" description="Disordered" evidence="8">
    <location>
        <begin position="1530"/>
        <end position="1571"/>
    </location>
</feature>
<feature type="compositionally biased region" description="Low complexity" evidence="8">
    <location>
        <begin position="1530"/>
        <end position="1543"/>
    </location>
</feature>
<keyword evidence="3" id="KW-0964">Secreted</keyword>
<dbReference type="InterPro" id="IPR010255">
    <property type="entry name" value="Haem_peroxidase_sf"/>
</dbReference>
<dbReference type="PROSITE" id="PS50206">
    <property type="entry name" value="RHODANESE_3"/>
    <property type="match status" value="1"/>
</dbReference>
<feature type="compositionally biased region" description="Polar residues" evidence="8">
    <location>
        <begin position="1558"/>
        <end position="1571"/>
    </location>
</feature>
<sequence length="2704" mass="279582">MVAYIKSDLEFILEQIKIAEKHAAYIANPNDPNAAPLYGIGLAGQTGSVPSYNLSMGLRTVDGQNNNLLPGQEKWGAADQPFPELLAPVYRPADGTMFDPDGPGPAPAMPTAANYDPSNDPNSLVFDASLRTISNLIVDQTLANPAAIIKGLQAGGVVDASLANVALVQAIYAAFKPALDAEYQARVVMQNAKTAANALSDGDETTPPSDAEQAALDLLDTATAAHTVKLADLAAARGVRDTALVPFGLTMDGDNVQITNVSPDVGLSAPFNSWFTLFGQFFDHGLDLVNKGGSGTVFVPLQPDDPLYVPGSHTNFMVLTRATVTAGADGVMGTADDVRPVNTTTPFVDQNQTYSSHASHQVFLRQYALDANGVPHATGKLIEGGGAQPGGMATWGELKAQAKMLGILLTDQDVGAVPLLRTDAYGNFIPNAAGFAQIITGVGADGIPNTADDIVISGTSTAPVGVSTALRINAAFLADIAHDAVPNGLADGDLEIGLGNPGNGLAVYDNELLDAHFIAGDGRANENIGLTAVHHIFHSEHNRLVEHTKEIVLATKDRAFINEWLDVDLTQAQVNAIPTDAAGIHALANTLIWDGERLFQAAKFGTEMQYQHLVFEDFARKIQPNIDFFVVPDGYHADIDPSIVAEFAHVVYRFGHSMLTETIDRLDPTFTNDQISLIEGFLNPIEFDTGHTVADSVAAGNIIRGMTRQVGNEIDEFVTSALRNNLLGLPLDLATINLARGRDTGVPSLNAARREFFEASSHAEELRPYASWTDFAGHLKNEASIINFVAAYGTHTLITGQTTVEGKRDAAMALIFGTSFGDIVVPTDPAALAAFHADRLAFLNATGIYAGGTLGGLDNVDLWIGGLAEKVMPFGGMLGSTFNFVFEVQLEKLQDGDRFYYLQRLDGLHLLSEMENNTFAKVIGLNADAGHLPSDVFSTPGLILEVDRSKQWNPGLVAAGADGILLDNPATLVNEAADNRTGVDGIAGTADDHLGNDPLGGSILTPLVIRDNPATAGVETNYLRYTGTEHVLLGGTDEDDTLIASEGDDTLYGDGGNDRMEGGAGNDQYIGGDGDDIITDLFGDDIMRTGRGHDAVNAGQGVDLVVADEGQDFIVLGADGLDEAFGGVGNDFVYGSKTTEQTMGGEGDDWIEVGAWTGAIGDNFDDQFQQDAVKGHDVFHGDGGFDEFIGEGGDDIWFGSLGRGKFDGMSGYDWTTYDGMKFAVNVDLNTQILPGLPVLPADAALDSFTQVEGASGSAHNDVIRGSDVTAADMPTEGFRGSALDAEGIALITGLQALLAGAGPASFDAQGRFVGGNILLGGAGSDVIEGRGGDDIIDGDAWLRVRIAVMSEFDENGPVGNLVLSYHDSMTTLVQKVFSGEINPGQLKIVRDIVTPTGPSTDIDTAVYSDVRANYSFSAQADGTLVVANTGGVNPLEGTDLLRHMEKLQFADGGALNIITGTPYSDNGLAPQGAAPLNQPALNGTAGDDLILGLAGVDVLNGNAGNDILVGGADGTVATLTTVTFQDNFNTSSFSNSNGPNGNPAWTTSWAETNDGLGPNNSPNGSPTGGQIQIDNGQDVLRFNAGDGGQIQRTVDLSNATGATLSYTVARNSLEGPPDGDAVTVFFSRNGTDFVLVDTINSTSSLTPRNIDLTLFGTGAFTANAAIRFVVNTLEAGEFVSVDTLAITRTTVSTGVVAGDTLNGGAGDDTYSFSLGDGNDVINEAASAGAADRISILAPTTGTDVDGLPIRTISALNVVDNNTNTSDGDLVINYSLPDGANTVAQSIRVANHFDGANAQTGVEFINFNGAVFNGYQLVGDYAINRADPGGGGTRSVNLAASTVNNLIAGEDGDNDAITGGSGNDLIFGGGDNDDLAGGLGDDLLVGGAGSDRLDGGDGVDHLVGGDGNDTYVDDTGEDVIVETATGGTDTVETLAATYSLALLANIENLSYEGVDADPFVGTGNALNNVISGGDLNDSLDGGLGADTLAGGLGDDTYVVDNVGDVVNEAADAGVDRVNASIGYTLGANVDNLTLTGAAAINGTGNALDNDMDGNTGDNQLFGGAGNDNIDGGDGSDLIDGGTGNDVLSGGTGDDMDTIVGGAGDDTISVSNGNDIVRYTASGFGADIINTFDANATGGQDLIDLSALGLTAANIGTTATSRIQLQDIEDGATDDTLITIRDANLVTIGTIRLEELDVTNINASDFILAGPATAPIVGTPVADNPLNGTANADAINGLAGNDVINGLAENDTITGGLDIDTINAGDGDDRIIWNANASGATDGRDIVNGGTEGGLGDTFVINGNASAETYNIYTRAAWDALPGNNLASLAAATEIVITRNGTSNTSIIAELTEIEEIRINGVDPSGAGGGAGPGDTFNIVGDFSGTSLRLNTITIDGTGGDDVVDIAALASAHRIVFSSNGGKDTIVGTLRAQDVIELPPGKSLADYTEETNDQGVTTLTSGDHQITYTRSEPPVVQPPVQPPVVQPPVNQLPGEQPPVVGPVGPVNEVEWGGRGHDRLRGDDGHDKLYGRSGNDRLWGQDGNDGLDGGAGHDKLYGGAGHDKLYGRSGHDSLDGGAGNDRLWGEGGNDKLYGRSGDDRLDGGSGSDKLYGGAGNDVLKGGSGDDRLSGGAGNDTFIFQKGGGRDVVSDFRADHDRIDASRLAEVDSMSDLRVMQVGHDTVVEHGTDVLVLKGVNVSDLDNSDFIF</sequence>
<dbReference type="OrthoDB" id="7876310at2"/>
<dbReference type="Pfam" id="PF00353">
    <property type="entry name" value="HemolysinCabind"/>
    <property type="match status" value="14"/>
</dbReference>
<feature type="compositionally biased region" description="Basic and acidic residues" evidence="8">
    <location>
        <begin position="2512"/>
        <end position="2527"/>
    </location>
</feature>
<dbReference type="Gene3D" id="2.150.10.10">
    <property type="entry name" value="Serralysin-like metalloprotease, C-terminal"/>
    <property type="match status" value="7"/>
</dbReference>
<dbReference type="GO" id="GO:0004601">
    <property type="term" value="F:peroxidase activity"/>
    <property type="evidence" value="ECO:0007669"/>
    <property type="project" value="InterPro"/>
</dbReference>
<evidence type="ECO:0000256" key="5">
    <source>
        <dbReference type="ARBA" id="ARBA00022737"/>
    </source>
</evidence>
<dbReference type="CDD" id="cd09821">
    <property type="entry name" value="An_peroxidase_bacterial_2"/>
    <property type="match status" value="1"/>
</dbReference>
<dbReference type="PANTHER" id="PTHR38340:SF1">
    <property type="entry name" value="S-LAYER PROTEIN"/>
    <property type="match status" value="1"/>
</dbReference>
<dbReference type="InterPro" id="IPR003995">
    <property type="entry name" value="RTX_toxin_determinant-A"/>
</dbReference>
<dbReference type="InterPro" id="IPR018511">
    <property type="entry name" value="Hemolysin-typ_Ca-bd_CS"/>
</dbReference>
<dbReference type="GO" id="GO:0006979">
    <property type="term" value="P:response to oxidative stress"/>
    <property type="evidence" value="ECO:0007669"/>
    <property type="project" value="InterPro"/>
</dbReference>
<feature type="domain" description="Rhodanese" evidence="9">
    <location>
        <begin position="1174"/>
        <end position="1197"/>
    </location>
</feature>
<reference evidence="10" key="1">
    <citation type="submission" date="2016-07" db="EMBL/GenBank/DDBJ databases">
        <title>Microvirga ossetica sp. nov. a new species of rhizobia isolated from root nodules of the legume species Vicia alpestris Steven originated from North Ossetia region in the Caucasus.</title>
        <authorList>
            <person name="Safronova V.I."/>
            <person name="Kuznetsova I.G."/>
            <person name="Sazanova A.L."/>
            <person name="Belimov A."/>
            <person name="Andronov E."/>
            <person name="Osledkin Y.S."/>
            <person name="Onishchuk O.P."/>
            <person name="Kurchak O.N."/>
            <person name="Shaposhnikov A.I."/>
            <person name="Willems A."/>
            <person name="Tikhonovich I.A."/>
        </authorList>
    </citation>
    <scope>NUCLEOTIDE SEQUENCE [LARGE SCALE GENOMIC DNA]</scope>
    <source>
        <strain evidence="10">V5/3M</strain>
    </source>
</reference>
<dbReference type="EMBL" id="CP016616">
    <property type="protein sequence ID" value="ANY79562.1"/>
    <property type="molecule type" value="Genomic_DNA"/>
</dbReference>
<dbReference type="InterPro" id="IPR001763">
    <property type="entry name" value="Rhodanese-like_dom"/>
</dbReference>
<dbReference type="SUPFAM" id="SSF48113">
    <property type="entry name" value="Heme-dependent peroxidases"/>
    <property type="match status" value="1"/>
</dbReference>
<protein>
    <recommendedName>
        <fullName evidence="9">Rhodanese domain-containing protein</fullName>
    </recommendedName>
</protein>
<dbReference type="GO" id="GO:0005509">
    <property type="term" value="F:calcium ion binding"/>
    <property type="evidence" value="ECO:0007669"/>
    <property type="project" value="InterPro"/>
</dbReference>
<dbReference type="PANTHER" id="PTHR38340">
    <property type="entry name" value="S-LAYER PROTEIN"/>
    <property type="match status" value="1"/>
</dbReference>
<dbReference type="SUPFAM" id="SSF51120">
    <property type="entry name" value="beta-Roll"/>
    <property type="match status" value="7"/>
</dbReference>
<keyword evidence="4" id="KW-0800">Toxin</keyword>
<organism evidence="10">
    <name type="scientific">Microvirga ossetica</name>
    <dbReference type="NCBI Taxonomy" id="1882682"/>
    <lineage>
        <taxon>Bacteria</taxon>
        <taxon>Pseudomonadati</taxon>
        <taxon>Pseudomonadota</taxon>
        <taxon>Alphaproteobacteria</taxon>
        <taxon>Hyphomicrobiales</taxon>
        <taxon>Methylobacteriaceae</taxon>
        <taxon>Microvirga</taxon>
    </lineage>
</organism>
<feature type="region of interest" description="Disordered" evidence="8">
    <location>
        <begin position="2512"/>
        <end position="2543"/>
    </location>
</feature>